<dbReference type="PROSITE" id="PS50893">
    <property type="entry name" value="ABC_TRANSPORTER_2"/>
    <property type="match status" value="1"/>
</dbReference>
<dbReference type="GO" id="GO:0016887">
    <property type="term" value="F:ATP hydrolysis activity"/>
    <property type="evidence" value="ECO:0007669"/>
    <property type="project" value="InterPro"/>
</dbReference>
<evidence type="ECO:0000256" key="6">
    <source>
        <dbReference type="ARBA" id="ARBA00022741"/>
    </source>
</evidence>
<evidence type="ECO:0000313" key="15">
    <source>
        <dbReference type="Proteomes" id="UP000662857"/>
    </source>
</evidence>
<accession>A0A895YF83</accession>
<feature type="transmembrane region" description="Helical" evidence="11">
    <location>
        <begin position="132"/>
        <end position="154"/>
    </location>
</feature>
<evidence type="ECO:0000256" key="9">
    <source>
        <dbReference type="ARBA" id="ARBA00023136"/>
    </source>
</evidence>
<dbReference type="PROSITE" id="PS00211">
    <property type="entry name" value="ABC_TRANSPORTER_1"/>
    <property type="match status" value="1"/>
</dbReference>
<keyword evidence="3" id="KW-1003">Cell membrane</keyword>
<sequence>MMLQRRLLGLVRLAPLAAGTAVLASLAAIGCAVGQAVAVADVLRRLLTDGGVEDIHAPVLWAVAAGLARAALLWLRDIAFAYTAARVKTRMRDQLYGKVVALGPGWTAQRRAGDVQTTLADGVESLQAYVGYYLPQAAVALVAPAALVGVMIWIDPVVGLTVAVAAAVVPIARPLWRRLLGDRGTAFWRAYAAFGARVLEALQGMSTLKLHNAADRYEQTVRAEAEQVRHAAVGNLKASMGVYTLVTVAFGVGTALAVAVAALRFSYGALELAALLIVLVLAAECFRPLLELQNYWHQGFHGIAAASGMFAILDAEPRVRDGHRTLPVTQAPEVVFDQVSYAYPGAAEPAVREVSVTVAAGSTVGLVGRSGSGKTTLTSLLQRFDDPTSGAIRVDGVDLRELTLASARGLVSVVSQDVYLFHGSIADNLRLARPAASDDELVSAARDAHAHEFITELPAGYQTTVGERGARLSGGQRQRVAIARALLADAPILILDEATASVDAAAEALIQQALDRLRVGRTTIVIAHRLSTVAGADQLVVLQRGRVVEQGPPAELLARPGAFAELAAAQHGELTHSGEVAR</sequence>
<proteinExistence type="inferred from homology"/>
<organism evidence="14 15">
    <name type="scientific">Natronosporangium hydrolyticum</name>
    <dbReference type="NCBI Taxonomy" id="2811111"/>
    <lineage>
        <taxon>Bacteria</taxon>
        <taxon>Bacillati</taxon>
        <taxon>Actinomycetota</taxon>
        <taxon>Actinomycetes</taxon>
        <taxon>Micromonosporales</taxon>
        <taxon>Micromonosporaceae</taxon>
        <taxon>Natronosporangium</taxon>
    </lineage>
</organism>
<feature type="transmembrane region" description="Helical" evidence="11">
    <location>
        <begin position="242"/>
        <end position="263"/>
    </location>
</feature>
<feature type="domain" description="ABC transporter" evidence="12">
    <location>
        <begin position="334"/>
        <end position="569"/>
    </location>
</feature>
<evidence type="ECO:0000256" key="7">
    <source>
        <dbReference type="ARBA" id="ARBA00022840"/>
    </source>
</evidence>
<keyword evidence="9 11" id="KW-0472">Membrane</keyword>
<evidence type="ECO:0000256" key="10">
    <source>
        <dbReference type="ARBA" id="ARBA00023455"/>
    </source>
</evidence>
<dbReference type="SUPFAM" id="SSF90123">
    <property type="entry name" value="ABC transporter transmembrane region"/>
    <property type="match status" value="1"/>
</dbReference>
<evidence type="ECO:0000256" key="3">
    <source>
        <dbReference type="ARBA" id="ARBA00022475"/>
    </source>
</evidence>
<evidence type="ECO:0000313" key="14">
    <source>
        <dbReference type="EMBL" id="QSB13196.1"/>
    </source>
</evidence>
<dbReference type="SMART" id="SM00382">
    <property type="entry name" value="AAA"/>
    <property type="match status" value="1"/>
</dbReference>
<gene>
    <name evidence="14" type="ORF">JQS43_16355</name>
</gene>
<dbReference type="Proteomes" id="UP000662857">
    <property type="component" value="Chromosome"/>
</dbReference>
<evidence type="ECO:0000256" key="2">
    <source>
        <dbReference type="ARBA" id="ARBA00022448"/>
    </source>
</evidence>
<feature type="transmembrane region" description="Helical" evidence="11">
    <location>
        <begin position="160"/>
        <end position="176"/>
    </location>
</feature>
<keyword evidence="2" id="KW-0813">Transport</keyword>
<dbReference type="InterPro" id="IPR011527">
    <property type="entry name" value="ABC1_TM_dom"/>
</dbReference>
<keyword evidence="15" id="KW-1185">Reference proteome</keyword>
<dbReference type="FunFam" id="3.40.50.300:FF:000221">
    <property type="entry name" value="Multidrug ABC transporter ATP-binding protein"/>
    <property type="match status" value="1"/>
</dbReference>
<evidence type="ECO:0000256" key="1">
    <source>
        <dbReference type="ARBA" id="ARBA00004429"/>
    </source>
</evidence>
<keyword evidence="8 11" id="KW-1133">Transmembrane helix</keyword>
<feature type="domain" description="ABC transmembrane type-1" evidence="13">
    <location>
        <begin position="21"/>
        <end position="298"/>
    </location>
</feature>
<dbReference type="GO" id="GO:0140359">
    <property type="term" value="F:ABC-type transporter activity"/>
    <property type="evidence" value="ECO:0007669"/>
    <property type="project" value="InterPro"/>
</dbReference>
<protein>
    <submittedName>
        <fullName evidence="14">ABC transporter ATP-binding protein</fullName>
    </submittedName>
</protein>
<name>A0A895YF83_9ACTN</name>
<dbReference type="SUPFAM" id="SSF52540">
    <property type="entry name" value="P-loop containing nucleoside triphosphate hydrolases"/>
    <property type="match status" value="1"/>
</dbReference>
<dbReference type="InterPro" id="IPR039421">
    <property type="entry name" value="Type_1_exporter"/>
</dbReference>
<dbReference type="InterPro" id="IPR003593">
    <property type="entry name" value="AAA+_ATPase"/>
</dbReference>
<comment type="similarity">
    <text evidence="10">Belongs to the ABC transporter superfamily. Siderophore-Fe(3+) uptake transporter (SIUT) (TC 3.A.1.21) family.</text>
</comment>
<keyword evidence="6" id="KW-0547">Nucleotide-binding</keyword>
<dbReference type="PANTHER" id="PTHR24221:SF646">
    <property type="entry name" value="HAEMOLYSIN SECRETION ATP-BINDING PROTEIN"/>
    <property type="match status" value="1"/>
</dbReference>
<evidence type="ECO:0000259" key="12">
    <source>
        <dbReference type="PROSITE" id="PS50893"/>
    </source>
</evidence>
<dbReference type="Pfam" id="PF00005">
    <property type="entry name" value="ABC_tran"/>
    <property type="match status" value="1"/>
</dbReference>
<dbReference type="KEGG" id="nhy:JQS43_16355"/>
<dbReference type="PANTHER" id="PTHR24221">
    <property type="entry name" value="ATP-BINDING CASSETTE SUB-FAMILY B"/>
    <property type="match status" value="1"/>
</dbReference>
<keyword evidence="7 14" id="KW-0067">ATP-binding</keyword>
<dbReference type="GO" id="GO:0005886">
    <property type="term" value="C:plasma membrane"/>
    <property type="evidence" value="ECO:0007669"/>
    <property type="project" value="UniProtKB-SubCell"/>
</dbReference>
<comment type="subcellular location">
    <subcellularLocation>
        <location evidence="1">Cell inner membrane</location>
        <topology evidence="1">Multi-pass membrane protein</topology>
    </subcellularLocation>
</comment>
<keyword evidence="5 11" id="KW-0812">Transmembrane</keyword>
<evidence type="ECO:0000256" key="4">
    <source>
        <dbReference type="ARBA" id="ARBA00022519"/>
    </source>
</evidence>
<evidence type="ECO:0000256" key="11">
    <source>
        <dbReference type="SAM" id="Phobius"/>
    </source>
</evidence>
<evidence type="ECO:0000259" key="13">
    <source>
        <dbReference type="PROSITE" id="PS50929"/>
    </source>
</evidence>
<dbReference type="AlphaFoldDB" id="A0A895YF83"/>
<feature type="transmembrane region" description="Helical" evidence="11">
    <location>
        <begin position="60"/>
        <end position="82"/>
    </location>
</feature>
<dbReference type="EMBL" id="CP070499">
    <property type="protein sequence ID" value="QSB13196.1"/>
    <property type="molecule type" value="Genomic_DNA"/>
</dbReference>
<dbReference type="Gene3D" id="1.20.1560.10">
    <property type="entry name" value="ABC transporter type 1, transmembrane domain"/>
    <property type="match status" value="1"/>
</dbReference>
<dbReference type="Pfam" id="PF00664">
    <property type="entry name" value="ABC_membrane"/>
    <property type="match status" value="1"/>
</dbReference>
<dbReference type="InterPro" id="IPR027417">
    <property type="entry name" value="P-loop_NTPase"/>
</dbReference>
<dbReference type="Gene3D" id="3.40.50.300">
    <property type="entry name" value="P-loop containing nucleotide triphosphate hydrolases"/>
    <property type="match status" value="1"/>
</dbReference>
<dbReference type="InterPro" id="IPR036640">
    <property type="entry name" value="ABC1_TM_sf"/>
</dbReference>
<reference evidence="14" key="1">
    <citation type="submission" date="2021-02" db="EMBL/GenBank/DDBJ databases">
        <title>Natrosporangium hydrolyticum gen. nov., sp. nov, a haloalkaliphilic actinobacterium from a soda solonchak soil.</title>
        <authorList>
            <person name="Sorokin D.Y."/>
            <person name="Khijniak T.V."/>
            <person name="Zakharycheva A.P."/>
            <person name="Boueva O.V."/>
            <person name="Ariskina E.V."/>
            <person name="Hahnke R.L."/>
            <person name="Bunk B."/>
            <person name="Sproer C."/>
            <person name="Schumann P."/>
            <person name="Evtushenko L.I."/>
            <person name="Kublanov I.V."/>
        </authorList>
    </citation>
    <scope>NUCLEOTIDE SEQUENCE</scope>
    <source>
        <strain evidence="14">DSM 106523</strain>
    </source>
</reference>
<evidence type="ECO:0000256" key="8">
    <source>
        <dbReference type="ARBA" id="ARBA00022989"/>
    </source>
</evidence>
<dbReference type="PROSITE" id="PS51257">
    <property type="entry name" value="PROKAR_LIPOPROTEIN"/>
    <property type="match status" value="1"/>
</dbReference>
<dbReference type="InterPro" id="IPR003439">
    <property type="entry name" value="ABC_transporter-like_ATP-bd"/>
</dbReference>
<dbReference type="PROSITE" id="PS50929">
    <property type="entry name" value="ABC_TM1F"/>
    <property type="match status" value="1"/>
</dbReference>
<dbReference type="InterPro" id="IPR017871">
    <property type="entry name" value="ABC_transporter-like_CS"/>
</dbReference>
<dbReference type="GO" id="GO:0034040">
    <property type="term" value="F:ATPase-coupled lipid transmembrane transporter activity"/>
    <property type="evidence" value="ECO:0007669"/>
    <property type="project" value="TreeGrafter"/>
</dbReference>
<evidence type="ECO:0000256" key="5">
    <source>
        <dbReference type="ARBA" id="ARBA00022692"/>
    </source>
</evidence>
<keyword evidence="4" id="KW-0997">Cell inner membrane</keyword>
<dbReference type="GO" id="GO:0005524">
    <property type="term" value="F:ATP binding"/>
    <property type="evidence" value="ECO:0007669"/>
    <property type="project" value="UniProtKB-KW"/>
</dbReference>